<evidence type="ECO:0000256" key="3">
    <source>
        <dbReference type="ARBA" id="ARBA00023274"/>
    </source>
</evidence>
<accession>A0A4U1EL09</accession>
<gene>
    <name evidence="4" type="ORF">EI555_011344</name>
</gene>
<evidence type="ECO:0000313" key="5">
    <source>
        <dbReference type="Proteomes" id="UP000308365"/>
    </source>
</evidence>
<dbReference type="Proteomes" id="UP000308365">
    <property type="component" value="Unassembled WGS sequence"/>
</dbReference>
<reference evidence="5" key="1">
    <citation type="journal article" date="2019" name="IScience">
        <title>Narwhal Genome Reveals Long-Term Low Genetic Diversity despite Current Large Abundance Size.</title>
        <authorList>
            <person name="Westbury M.V."/>
            <person name="Petersen B."/>
            <person name="Garde E."/>
            <person name="Heide-Jorgensen M.P."/>
            <person name="Lorenzen E.D."/>
        </authorList>
    </citation>
    <scope>NUCLEOTIDE SEQUENCE [LARGE SCALE GENOMIC DNA]</scope>
</reference>
<dbReference type="GO" id="GO:0005840">
    <property type="term" value="C:ribosome"/>
    <property type="evidence" value="ECO:0007669"/>
    <property type="project" value="UniProtKB-KW"/>
</dbReference>
<dbReference type="EMBL" id="RWIC01001219">
    <property type="protein sequence ID" value="TKC36938.1"/>
    <property type="molecule type" value="Genomic_DNA"/>
</dbReference>
<dbReference type="GO" id="GO:0003735">
    <property type="term" value="F:structural constituent of ribosome"/>
    <property type="evidence" value="ECO:0007669"/>
    <property type="project" value="InterPro"/>
</dbReference>
<keyword evidence="1" id="KW-0963">Cytoplasm</keyword>
<dbReference type="GO" id="GO:0006412">
    <property type="term" value="P:translation"/>
    <property type="evidence" value="ECO:0007669"/>
    <property type="project" value="InterPro"/>
</dbReference>
<dbReference type="GO" id="GO:1990904">
    <property type="term" value="C:ribonucleoprotein complex"/>
    <property type="evidence" value="ECO:0007669"/>
    <property type="project" value="UniProtKB-KW"/>
</dbReference>
<keyword evidence="3" id="KW-0687">Ribonucleoprotein</keyword>
<dbReference type="Pfam" id="PF01015">
    <property type="entry name" value="Ribosomal_S3Ae"/>
    <property type="match status" value="1"/>
</dbReference>
<keyword evidence="2" id="KW-0689">Ribosomal protein</keyword>
<dbReference type="InterPro" id="IPR001593">
    <property type="entry name" value="Ribosomal_eS1"/>
</dbReference>
<dbReference type="SMART" id="SM01397">
    <property type="entry name" value="Ribosomal_S3Ae"/>
    <property type="match status" value="1"/>
</dbReference>
<evidence type="ECO:0000313" key="4">
    <source>
        <dbReference type="EMBL" id="TKC36938.1"/>
    </source>
</evidence>
<name>A0A4U1EL09_MONMO</name>
<sequence length="153" mass="17481">MEVSKNKHLMNSSKKGTKKKVVDLFSKKDWYVVKAPAMFNIRNIGKTLNDEVALKKFKLITEDVQGKNCLISMAWIIPQTVTETHVDVKTTNGYLLVYSLLALLKKCNNQIQKTSYAQHQRIEIVNKLIPDSIGKDMRLTSLITHSMMSLLEK</sequence>
<evidence type="ECO:0000256" key="2">
    <source>
        <dbReference type="ARBA" id="ARBA00022980"/>
    </source>
</evidence>
<organism evidence="4 5">
    <name type="scientific">Monodon monoceros</name>
    <name type="common">Narwhal</name>
    <name type="synonym">Ceratodon monodon</name>
    <dbReference type="NCBI Taxonomy" id="40151"/>
    <lineage>
        <taxon>Eukaryota</taxon>
        <taxon>Metazoa</taxon>
        <taxon>Chordata</taxon>
        <taxon>Craniata</taxon>
        <taxon>Vertebrata</taxon>
        <taxon>Euteleostomi</taxon>
        <taxon>Mammalia</taxon>
        <taxon>Eutheria</taxon>
        <taxon>Laurasiatheria</taxon>
        <taxon>Artiodactyla</taxon>
        <taxon>Whippomorpha</taxon>
        <taxon>Cetacea</taxon>
        <taxon>Odontoceti</taxon>
        <taxon>Monodontidae</taxon>
        <taxon>Monodon</taxon>
    </lineage>
</organism>
<dbReference type="PANTHER" id="PTHR11830">
    <property type="entry name" value="40S RIBOSOMAL PROTEIN S3A"/>
    <property type="match status" value="1"/>
</dbReference>
<dbReference type="AlphaFoldDB" id="A0A4U1EL09"/>
<evidence type="ECO:0008006" key="6">
    <source>
        <dbReference type="Google" id="ProtNLM"/>
    </source>
</evidence>
<proteinExistence type="predicted"/>
<comment type="caution">
    <text evidence="4">The sequence shown here is derived from an EMBL/GenBank/DDBJ whole genome shotgun (WGS) entry which is preliminary data.</text>
</comment>
<evidence type="ECO:0000256" key="1">
    <source>
        <dbReference type="ARBA" id="ARBA00022490"/>
    </source>
</evidence>
<protein>
    <recommendedName>
        <fullName evidence="6">40S ribosomal protein S3a</fullName>
    </recommendedName>
</protein>